<evidence type="ECO:0000256" key="2">
    <source>
        <dbReference type="ARBA" id="ARBA00007079"/>
    </source>
</evidence>
<feature type="transmembrane region" description="Helical" evidence="9">
    <location>
        <begin position="35"/>
        <end position="54"/>
    </location>
</feature>
<dbReference type="Pfam" id="PF11744">
    <property type="entry name" value="ALMT"/>
    <property type="match status" value="1"/>
</dbReference>
<feature type="transmembrane region" description="Helical" evidence="9">
    <location>
        <begin position="98"/>
        <end position="117"/>
    </location>
</feature>
<dbReference type="InterPro" id="IPR020966">
    <property type="entry name" value="ALMT"/>
</dbReference>
<keyword evidence="4 9" id="KW-0812">Transmembrane</keyword>
<keyword evidence="8" id="KW-0407">Ion channel</keyword>
<gene>
    <name evidence="10" type="primary">ALMT10_0</name>
    <name evidence="10" type="ORF">A4A49_16784</name>
</gene>
<dbReference type="GO" id="GO:0016020">
    <property type="term" value="C:membrane"/>
    <property type="evidence" value="ECO:0007669"/>
    <property type="project" value="UniProtKB-SubCell"/>
</dbReference>
<comment type="subcellular location">
    <subcellularLocation>
        <location evidence="1">Membrane</location>
        <topology evidence="1">Multi-pass membrane protein</topology>
    </subcellularLocation>
</comment>
<evidence type="ECO:0000313" key="10">
    <source>
        <dbReference type="EMBL" id="OIS99618.1"/>
    </source>
</evidence>
<evidence type="ECO:0000256" key="7">
    <source>
        <dbReference type="ARBA" id="ARBA00023136"/>
    </source>
</evidence>
<dbReference type="KEGG" id="nau:109231220"/>
<dbReference type="STRING" id="49451.A0A1J6IL65"/>
<dbReference type="Proteomes" id="UP000187609">
    <property type="component" value="Unassembled WGS sequence"/>
</dbReference>
<dbReference type="OMA" id="FYFMHPL"/>
<comment type="similarity">
    <text evidence="2">Belongs to the aromatic acid exporter (TC 2.A.85) family.</text>
</comment>
<sequence>MNAISTAAGATEWRIRMSDGSSAILVPESSVITRIYISVKSFFKTIILVFWRFLEKAWNIGMNEPRKVIHCIKVGIALSFVSLFYYMKPLYEGVGGTAMWAVLTVVVVFEYTVGATLYKCLNRATGTFLAGFLAIGIHWIANQSGKRFEPIIMGASIFILASAATFSRFIPAVKARFDYGAMIFILTFTLVSISGYRVENLLNMAHERASTIIIGASLCVITSILIFPIWAGEELHKLVISNLEKQAESLDCCVAEYFSVTEDTKTNTKKMLAFKCVLNSKASEETMANFARWEPAHGNFNFQHPWKYYLKISASMRSCACCIESLTSCINQKDQASEFLRKQLSNTCQQVSSSTAEILKELALNMKTMRKSSRIDILIQEKNSAIQELETQLKEVSGLLIVPKGAKNDKEEEKPVVRTGNVIPMVEIIPAATFASLVIEIATRIEGVVDAVEELFKMAKFKIEDAEMIKPNQPVIKIIN</sequence>
<dbReference type="PANTHER" id="PTHR31086">
    <property type="entry name" value="ALUMINUM-ACTIVATED MALATE TRANSPORTER 10"/>
    <property type="match status" value="1"/>
</dbReference>
<keyword evidence="7 9" id="KW-0472">Membrane</keyword>
<evidence type="ECO:0000256" key="9">
    <source>
        <dbReference type="SAM" id="Phobius"/>
    </source>
</evidence>
<dbReference type="GO" id="GO:0015743">
    <property type="term" value="P:malate transport"/>
    <property type="evidence" value="ECO:0007669"/>
    <property type="project" value="InterPro"/>
</dbReference>
<evidence type="ECO:0000256" key="8">
    <source>
        <dbReference type="ARBA" id="ARBA00023303"/>
    </source>
</evidence>
<feature type="transmembrane region" description="Helical" evidence="9">
    <location>
        <begin position="210"/>
        <end position="231"/>
    </location>
</feature>
<evidence type="ECO:0000256" key="6">
    <source>
        <dbReference type="ARBA" id="ARBA00023065"/>
    </source>
</evidence>
<keyword evidence="3" id="KW-0813">Transport</keyword>
<evidence type="ECO:0000313" key="11">
    <source>
        <dbReference type="Proteomes" id="UP000187609"/>
    </source>
</evidence>
<keyword evidence="5 9" id="KW-1133">Transmembrane helix</keyword>
<evidence type="ECO:0000256" key="5">
    <source>
        <dbReference type="ARBA" id="ARBA00022989"/>
    </source>
</evidence>
<reference evidence="10" key="1">
    <citation type="submission" date="2016-11" db="EMBL/GenBank/DDBJ databases">
        <title>The genome of Nicotiana attenuata.</title>
        <authorList>
            <person name="Xu S."/>
            <person name="Brockmoeller T."/>
            <person name="Gaquerel E."/>
            <person name="Navarro A."/>
            <person name="Kuhl H."/>
            <person name="Gase K."/>
            <person name="Ling Z."/>
            <person name="Zhou W."/>
            <person name="Kreitzer C."/>
            <person name="Stanke M."/>
            <person name="Tang H."/>
            <person name="Lyons E."/>
            <person name="Pandey P."/>
            <person name="Pandey S.P."/>
            <person name="Timmermann B."/>
            <person name="Baldwin I.T."/>
        </authorList>
    </citation>
    <scope>NUCLEOTIDE SEQUENCE [LARGE SCALE GENOMIC DNA]</scope>
    <source>
        <strain evidence="10">UT</strain>
    </source>
</reference>
<proteinExistence type="inferred from homology"/>
<evidence type="ECO:0000256" key="4">
    <source>
        <dbReference type="ARBA" id="ARBA00022692"/>
    </source>
</evidence>
<dbReference type="SMR" id="A0A1J6IL65"/>
<dbReference type="EMBL" id="MJEQ01037190">
    <property type="protein sequence ID" value="OIS99618.1"/>
    <property type="molecule type" value="Genomic_DNA"/>
</dbReference>
<protein>
    <submittedName>
        <fullName evidence="10">Aluminum-activated malate transporter 10</fullName>
    </submittedName>
</protein>
<keyword evidence="6" id="KW-0406">Ion transport</keyword>
<keyword evidence="11" id="KW-1185">Reference proteome</keyword>
<organism evidence="10 11">
    <name type="scientific">Nicotiana attenuata</name>
    <name type="common">Coyote tobacco</name>
    <dbReference type="NCBI Taxonomy" id="49451"/>
    <lineage>
        <taxon>Eukaryota</taxon>
        <taxon>Viridiplantae</taxon>
        <taxon>Streptophyta</taxon>
        <taxon>Embryophyta</taxon>
        <taxon>Tracheophyta</taxon>
        <taxon>Spermatophyta</taxon>
        <taxon>Magnoliopsida</taxon>
        <taxon>eudicotyledons</taxon>
        <taxon>Gunneridae</taxon>
        <taxon>Pentapetalae</taxon>
        <taxon>asterids</taxon>
        <taxon>lamiids</taxon>
        <taxon>Solanales</taxon>
        <taxon>Solanaceae</taxon>
        <taxon>Nicotianoideae</taxon>
        <taxon>Nicotianeae</taxon>
        <taxon>Nicotiana</taxon>
    </lineage>
</organism>
<dbReference type="AlphaFoldDB" id="A0A1J6IL65"/>
<accession>A0A1J6IL65</accession>
<feature type="transmembrane region" description="Helical" evidence="9">
    <location>
        <begin position="179"/>
        <end position="198"/>
    </location>
</feature>
<dbReference type="Gramene" id="OIS99618">
    <property type="protein sequence ID" value="OIS99618"/>
    <property type="gene ID" value="A4A49_16784"/>
</dbReference>
<dbReference type="OrthoDB" id="68611at2759"/>
<feature type="transmembrane region" description="Helical" evidence="9">
    <location>
        <begin position="66"/>
        <end position="86"/>
    </location>
</feature>
<dbReference type="GeneID" id="109231220"/>
<evidence type="ECO:0000256" key="1">
    <source>
        <dbReference type="ARBA" id="ARBA00004141"/>
    </source>
</evidence>
<comment type="caution">
    <text evidence="10">The sequence shown here is derived from an EMBL/GenBank/DDBJ whole genome shotgun (WGS) entry which is preliminary data.</text>
</comment>
<dbReference type="GO" id="GO:0034220">
    <property type="term" value="P:monoatomic ion transmembrane transport"/>
    <property type="evidence" value="ECO:0007669"/>
    <property type="project" value="UniProtKB-KW"/>
</dbReference>
<name>A0A1J6IL65_NICAT</name>
<evidence type="ECO:0000256" key="3">
    <source>
        <dbReference type="ARBA" id="ARBA00022448"/>
    </source>
</evidence>
<feature type="transmembrane region" description="Helical" evidence="9">
    <location>
        <begin position="147"/>
        <end position="167"/>
    </location>
</feature>